<dbReference type="KEGG" id="aaqu:D3M96_02950"/>
<protein>
    <submittedName>
        <fullName evidence="1">Uncharacterized protein</fullName>
    </submittedName>
</protein>
<dbReference type="OrthoDB" id="8911053at2"/>
<name>A0A3G2HR17_9BURK</name>
<dbReference type="AlphaFoldDB" id="A0A3G2HR17"/>
<dbReference type="EMBL" id="CP032153">
    <property type="protein sequence ID" value="AYN19583.1"/>
    <property type="molecule type" value="Genomic_DNA"/>
</dbReference>
<accession>A0A3G2HR17</accession>
<sequence length="154" mass="16899">MVRTPSIAVVIEGGLVQVTLVEDWPGQVPLPYVVIVDYDDDGVPDDELTTFSIGNEMLDARCHMEIPSVYESFSKPALSPRSVLRALGVEDDGETRSPLHIAQWMKQSIANLHARINTTEQAPTGSDYKKLYVLANRCLISLLESLGAPSNFGK</sequence>
<dbReference type="RefSeq" id="WP_121737985.1">
    <property type="nucleotide sequence ID" value="NZ_CP032153.1"/>
</dbReference>
<organism evidence="1 2">
    <name type="scientific">Alcaligenes aquatilis</name>
    <dbReference type="NCBI Taxonomy" id="323284"/>
    <lineage>
        <taxon>Bacteria</taxon>
        <taxon>Pseudomonadati</taxon>
        <taxon>Pseudomonadota</taxon>
        <taxon>Betaproteobacteria</taxon>
        <taxon>Burkholderiales</taxon>
        <taxon>Alcaligenaceae</taxon>
        <taxon>Alcaligenes</taxon>
    </lineage>
</organism>
<evidence type="ECO:0000313" key="2">
    <source>
        <dbReference type="Proteomes" id="UP000268070"/>
    </source>
</evidence>
<gene>
    <name evidence="1" type="ORF">D3M96_02950</name>
</gene>
<dbReference type="Proteomes" id="UP000268070">
    <property type="component" value="Chromosome"/>
</dbReference>
<reference evidence="1 2" key="1">
    <citation type="submission" date="2018-09" db="EMBL/GenBank/DDBJ databases">
        <title>Complete genome sequence of the hydrocarbonoclastic bacterium Alcaligenes aquatilis QD168, isolated from a crude-oil polluted marine sediment of Central Chile.</title>
        <authorList>
            <person name="Duran R.E."/>
            <person name="Barra B."/>
            <person name="Salva-Serra F."/>
            <person name="Mendez V."/>
            <person name="Moore E.R.B."/>
            <person name="Seeger M."/>
        </authorList>
    </citation>
    <scope>NUCLEOTIDE SEQUENCE [LARGE SCALE GENOMIC DNA]</scope>
    <source>
        <strain evidence="1 2">QD168</strain>
    </source>
</reference>
<proteinExistence type="predicted"/>
<evidence type="ECO:0000313" key="1">
    <source>
        <dbReference type="EMBL" id="AYN19583.1"/>
    </source>
</evidence>